<protein>
    <recommendedName>
        <fullName evidence="4">EcsC family protein</fullName>
    </recommendedName>
</protein>
<proteinExistence type="predicted"/>
<comment type="caution">
    <text evidence="2">The sequence shown here is derived from an EMBL/GenBank/DDBJ whole genome shotgun (WGS) entry which is preliminary data.</text>
</comment>
<evidence type="ECO:0008006" key="4">
    <source>
        <dbReference type="Google" id="ProtNLM"/>
    </source>
</evidence>
<evidence type="ECO:0000313" key="2">
    <source>
        <dbReference type="EMBL" id="GAA1247276.1"/>
    </source>
</evidence>
<reference evidence="2 3" key="1">
    <citation type="journal article" date="2019" name="Int. J. Syst. Evol. Microbiol.">
        <title>The Global Catalogue of Microorganisms (GCM) 10K type strain sequencing project: providing services to taxonomists for standard genome sequencing and annotation.</title>
        <authorList>
            <consortium name="The Broad Institute Genomics Platform"/>
            <consortium name="The Broad Institute Genome Sequencing Center for Infectious Disease"/>
            <person name="Wu L."/>
            <person name="Ma J."/>
        </authorList>
    </citation>
    <scope>NUCLEOTIDE SEQUENCE [LARGE SCALE GENOMIC DNA]</scope>
    <source>
        <strain evidence="2 3">JCM 13004</strain>
    </source>
</reference>
<evidence type="ECO:0000256" key="1">
    <source>
        <dbReference type="SAM" id="MobiDB-lite"/>
    </source>
</evidence>
<accession>A0ABN1WE27</accession>
<evidence type="ECO:0000313" key="3">
    <source>
        <dbReference type="Proteomes" id="UP001500037"/>
    </source>
</evidence>
<keyword evidence="3" id="KW-1185">Reference proteome</keyword>
<name>A0ABN1WE27_9ACTN</name>
<gene>
    <name evidence="2" type="ORF">GCM10009665_42830</name>
</gene>
<feature type="region of interest" description="Disordered" evidence="1">
    <location>
        <begin position="45"/>
        <end position="89"/>
    </location>
</feature>
<dbReference type="EMBL" id="BAAALF010000079">
    <property type="protein sequence ID" value="GAA1247276.1"/>
    <property type="molecule type" value="Genomic_DNA"/>
</dbReference>
<feature type="compositionally biased region" description="Low complexity" evidence="1">
    <location>
        <begin position="56"/>
        <end position="77"/>
    </location>
</feature>
<dbReference type="Proteomes" id="UP001500037">
    <property type="component" value="Unassembled WGS sequence"/>
</dbReference>
<sequence length="290" mass="30181">MPPPDSADELSRLAAGMEHWDLAAPDGEAAREARGRDRLARLVTGLLARPGDRPGDALPDTAADAAPDTAPDTRAGTEPAGDVGAPLARHGRRAARAAVGGMRGLTDRLLTAAPRIPVRDLATLRAQHPKAANPEELADRLVLGATRASAAIGAGVGAVAVAPTPPALIAAPASETVAVAAVEIKLIAELHEVYGRRAPGTGAQRTSAYLAAWANRRGIDSGSLLEPTTGLLALSAGSRVRAQVRKRLTRSSLRKLPSLTPFLIGAALGARLNHRDTRRLAERVRADLRR</sequence>
<organism evidence="2 3">
    <name type="scientific">Kitasatospora nipponensis</name>
    <dbReference type="NCBI Taxonomy" id="258049"/>
    <lineage>
        <taxon>Bacteria</taxon>
        <taxon>Bacillati</taxon>
        <taxon>Actinomycetota</taxon>
        <taxon>Actinomycetes</taxon>
        <taxon>Kitasatosporales</taxon>
        <taxon>Streptomycetaceae</taxon>
        <taxon>Kitasatospora</taxon>
    </lineage>
</organism>